<dbReference type="Gene3D" id="2.40.170.20">
    <property type="entry name" value="TonB-dependent receptor, beta-barrel domain"/>
    <property type="match status" value="1"/>
</dbReference>
<dbReference type="PANTHER" id="PTHR40980:SF4">
    <property type="entry name" value="TONB-DEPENDENT RECEPTOR-LIKE BETA-BARREL DOMAIN-CONTAINING PROTEIN"/>
    <property type="match status" value="1"/>
</dbReference>
<dbReference type="SUPFAM" id="SSF56935">
    <property type="entry name" value="Porins"/>
    <property type="match status" value="1"/>
</dbReference>
<evidence type="ECO:0000259" key="7">
    <source>
        <dbReference type="Pfam" id="PF07715"/>
    </source>
</evidence>
<evidence type="ECO:0000313" key="8">
    <source>
        <dbReference type="EMBL" id="TKS53164.1"/>
    </source>
</evidence>
<dbReference type="Gene3D" id="2.170.130.10">
    <property type="entry name" value="TonB-dependent receptor, plug domain"/>
    <property type="match status" value="1"/>
</dbReference>
<dbReference type="InterPro" id="IPR012910">
    <property type="entry name" value="Plug_dom"/>
</dbReference>
<dbReference type="InterPro" id="IPR013784">
    <property type="entry name" value="Carb-bd-like_fold"/>
</dbReference>
<keyword evidence="8" id="KW-0675">Receptor</keyword>
<dbReference type="GO" id="GO:0030246">
    <property type="term" value="F:carbohydrate binding"/>
    <property type="evidence" value="ECO:0007669"/>
    <property type="project" value="InterPro"/>
</dbReference>
<evidence type="ECO:0000259" key="6">
    <source>
        <dbReference type="Pfam" id="PF00593"/>
    </source>
</evidence>
<dbReference type="Proteomes" id="UP000298681">
    <property type="component" value="Unassembled WGS sequence"/>
</dbReference>
<sequence length="1082" mass="119683">MHHARPRWLAARRSTTAPGRRNKKRISRSTGRHLRRPGCARPSGVRHTRQGRPSREGRRAVPSPLDPPPPRSPDTRRCRRRASLPGSPMYKTTTLATALALAMAMHAQAHARTTSTPAVAVASLQGSHADTGSINGVVTDAGRGGYLAGAEVRIPGLDVVAVTGSDGRFALQRVPAGRHELRVSYVGRPDRTHVVDVVAGQASSAQIDVSASRGATDLDAVVVRAQPIAESEYAALQAQRASTSLVNVVAADSIGRFPDQNVAAALSRLPGIAVERDQGQERYVNLRGAPARWTTIAFDGVNVISPAGRTARLDTIPSSIASQVVARKAVTAAMPSETLAGNIDIITRSPFDYEGLKIGADVGIGYNDLGGGRQYNWGGFLSNKFADDRFGVLVSASKYSRDMVTDNFESDPEVAAEDQEPGGDGRVWFDAHQNKLYRLTRENESVSGRLEFRPNDDHHFFLSSIHTEFSDHELRNAIEFDFDANAVRTSDTRPQAVAQRTGYADVRTGNTPWQGTVYGVEMDSTQNINDSVQSIFTTTLGGDQNLGDWRASWRLNYTEAEQKSGPSFNSTWVSPSERTLRPTVDYDFSNRSLHRVTLYDTIRNPDGSFSKGNLKRSLDSHDYNFVSLVTNSGRAVTDSYSSRLDLFRETDLLGRPTEVQFGVQYDDRTKENNQTRYAITAAQLTAMGIAHPAMADFASDKPYQGALPLGYSFRYHDEDRARALLDGLRSQGAGGFDDGVVMDNWYNVQERIGAVYGMATSHFDWGNVVAGVRGEYTRNESSANAEDDSGYRRITVKESGVEFFPSVHVNWDLNDEMKLRFSANTGAARPDYTDLRPNFSISDDEQEIDGGNPYADTEKSMGLDAYFEWYMRPQGFFSAGVYYKKLRDVLFDVELPRFGNDDLDVPGFDRSQYSYFTLANGGDGHIRGLELAYSQGFSPLADRLDLPLWVGDFGVTANVTFNDSEATTPDGRKVSLPGASDLIYNTSLYYEAHGLSARLSWQYRTEWIDGIGDGDVMGDAYWDDVGRLDFSMRYAFNDNVEMYLDANNLLNEPGIRYQGIRQRTTEFERFGKRFMVGVRMNF</sequence>
<organism evidence="8 9">
    <name type="scientific">Luteimonas yindakuii</name>
    <dbReference type="NCBI Taxonomy" id="2565782"/>
    <lineage>
        <taxon>Bacteria</taxon>
        <taxon>Pseudomonadati</taxon>
        <taxon>Pseudomonadota</taxon>
        <taxon>Gammaproteobacteria</taxon>
        <taxon>Lysobacterales</taxon>
        <taxon>Lysobacteraceae</taxon>
        <taxon>Luteimonas</taxon>
    </lineage>
</organism>
<dbReference type="PANTHER" id="PTHR40980">
    <property type="entry name" value="PLUG DOMAIN-CONTAINING PROTEIN"/>
    <property type="match status" value="1"/>
</dbReference>
<evidence type="ECO:0000256" key="1">
    <source>
        <dbReference type="ARBA" id="ARBA00004442"/>
    </source>
</evidence>
<dbReference type="SUPFAM" id="SSF49452">
    <property type="entry name" value="Starch-binding domain-like"/>
    <property type="match status" value="1"/>
</dbReference>
<feature type="domain" description="TonB-dependent receptor-like beta-barrel" evidence="6">
    <location>
        <begin position="546"/>
        <end position="1049"/>
    </location>
</feature>
<dbReference type="Pfam" id="PF00593">
    <property type="entry name" value="TonB_dep_Rec_b-barrel"/>
    <property type="match status" value="1"/>
</dbReference>
<feature type="region of interest" description="Disordered" evidence="5">
    <location>
        <begin position="1"/>
        <end position="89"/>
    </location>
</feature>
<reference evidence="8 9" key="1">
    <citation type="submission" date="2019-01" db="EMBL/GenBank/DDBJ databases">
        <authorList>
            <person name="Zhang S."/>
        </authorList>
    </citation>
    <scope>NUCLEOTIDE SEQUENCE [LARGE SCALE GENOMIC DNA]</scope>
    <source>
        <strain evidence="8 9">1626</strain>
    </source>
</reference>
<dbReference type="NCBIfam" id="TIGR01782">
    <property type="entry name" value="TonB-Xanth-Caul"/>
    <property type="match status" value="1"/>
</dbReference>
<dbReference type="Gene3D" id="2.60.40.1120">
    <property type="entry name" value="Carboxypeptidase-like, regulatory domain"/>
    <property type="match status" value="1"/>
</dbReference>
<dbReference type="EMBL" id="SPUH01000002">
    <property type="protein sequence ID" value="TKS53164.1"/>
    <property type="molecule type" value="Genomic_DNA"/>
</dbReference>
<accession>A0A4Z1R0L9</accession>
<dbReference type="Pfam" id="PF07715">
    <property type="entry name" value="Plug"/>
    <property type="match status" value="1"/>
</dbReference>
<dbReference type="InterPro" id="IPR037066">
    <property type="entry name" value="Plug_dom_sf"/>
</dbReference>
<keyword evidence="3" id="KW-0998">Cell outer membrane</keyword>
<dbReference type="InterPro" id="IPR000531">
    <property type="entry name" value="Beta-barrel_TonB"/>
</dbReference>
<feature type="compositionally biased region" description="Basic residues" evidence="5">
    <location>
        <begin position="20"/>
        <end position="52"/>
    </location>
</feature>
<keyword evidence="9" id="KW-1185">Reference proteome</keyword>
<keyword evidence="2 4" id="KW-0472">Membrane</keyword>
<evidence type="ECO:0000256" key="2">
    <source>
        <dbReference type="ARBA" id="ARBA00023136"/>
    </source>
</evidence>
<evidence type="ECO:0000313" key="9">
    <source>
        <dbReference type="Proteomes" id="UP000298681"/>
    </source>
</evidence>
<dbReference type="AlphaFoldDB" id="A0A4Z1R0L9"/>
<dbReference type="GO" id="GO:0009279">
    <property type="term" value="C:cell outer membrane"/>
    <property type="evidence" value="ECO:0007669"/>
    <property type="project" value="UniProtKB-SubCell"/>
</dbReference>
<proteinExistence type="inferred from homology"/>
<evidence type="ECO:0000256" key="4">
    <source>
        <dbReference type="RuleBase" id="RU003357"/>
    </source>
</evidence>
<comment type="subcellular location">
    <subcellularLocation>
        <location evidence="1 4">Cell outer membrane</location>
    </subcellularLocation>
</comment>
<keyword evidence="4" id="KW-0798">TonB box</keyword>
<gene>
    <name evidence="8" type="ORF">E4582_13355</name>
</gene>
<evidence type="ECO:0000256" key="5">
    <source>
        <dbReference type="SAM" id="MobiDB-lite"/>
    </source>
</evidence>
<dbReference type="InterPro" id="IPR036942">
    <property type="entry name" value="Beta-barrel_TonB_sf"/>
</dbReference>
<dbReference type="InterPro" id="IPR010104">
    <property type="entry name" value="TonB_rcpt_bac"/>
</dbReference>
<comment type="similarity">
    <text evidence="4">Belongs to the TonB-dependent receptor family.</text>
</comment>
<evidence type="ECO:0000256" key="3">
    <source>
        <dbReference type="ARBA" id="ARBA00023237"/>
    </source>
</evidence>
<protein>
    <submittedName>
        <fullName evidence="8">TonB-dependent receptor</fullName>
    </submittedName>
</protein>
<comment type="caution">
    <text evidence="8">The sequence shown here is derived from an EMBL/GenBank/DDBJ whole genome shotgun (WGS) entry which is preliminary data.</text>
</comment>
<feature type="domain" description="TonB-dependent receptor plug" evidence="7">
    <location>
        <begin position="239"/>
        <end position="334"/>
    </location>
</feature>
<dbReference type="Pfam" id="PF13715">
    <property type="entry name" value="CarbopepD_reg_2"/>
    <property type="match status" value="1"/>
</dbReference>
<name>A0A4Z1R0L9_9GAMM</name>